<dbReference type="GeneID" id="19188717"/>
<proteinExistence type="predicted"/>
<comment type="caution">
    <text evidence="2">The sequence shown here is derived from an EMBL/GenBank/DDBJ whole genome shotgun (WGS) entry which is preliminary data.</text>
</comment>
<dbReference type="RefSeq" id="XP_007742790.1">
    <property type="nucleotide sequence ID" value="XM_007744600.1"/>
</dbReference>
<dbReference type="STRING" id="1182543.W9WY48"/>
<evidence type="ECO:0000313" key="3">
    <source>
        <dbReference type="Proteomes" id="UP000019471"/>
    </source>
</evidence>
<feature type="transmembrane region" description="Helical" evidence="1">
    <location>
        <begin position="72"/>
        <end position="90"/>
    </location>
</feature>
<dbReference type="EMBL" id="AMGX01000005">
    <property type="protein sequence ID" value="EXJ72843.1"/>
    <property type="molecule type" value="Genomic_DNA"/>
</dbReference>
<organism evidence="2 3">
    <name type="scientific">Cladophialophora psammophila CBS 110553</name>
    <dbReference type="NCBI Taxonomy" id="1182543"/>
    <lineage>
        <taxon>Eukaryota</taxon>
        <taxon>Fungi</taxon>
        <taxon>Dikarya</taxon>
        <taxon>Ascomycota</taxon>
        <taxon>Pezizomycotina</taxon>
        <taxon>Eurotiomycetes</taxon>
        <taxon>Chaetothyriomycetidae</taxon>
        <taxon>Chaetothyriales</taxon>
        <taxon>Herpotrichiellaceae</taxon>
        <taxon>Cladophialophora</taxon>
    </lineage>
</organism>
<dbReference type="OrthoDB" id="2956246at2759"/>
<evidence type="ECO:0000256" key="1">
    <source>
        <dbReference type="SAM" id="Phobius"/>
    </source>
</evidence>
<dbReference type="HOGENOM" id="CLU_1366121_0_0_1"/>
<keyword evidence="1" id="KW-0472">Membrane</keyword>
<dbReference type="Proteomes" id="UP000019471">
    <property type="component" value="Unassembled WGS sequence"/>
</dbReference>
<feature type="transmembrane region" description="Helical" evidence="1">
    <location>
        <begin position="96"/>
        <end position="114"/>
    </location>
</feature>
<protein>
    <submittedName>
        <fullName evidence="2">Uncharacterized protein</fullName>
    </submittedName>
</protein>
<reference evidence="2 3" key="1">
    <citation type="submission" date="2013-03" db="EMBL/GenBank/DDBJ databases">
        <title>The Genome Sequence of Cladophialophora psammophila CBS 110553.</title>
        <authorList>
            <consortium name="The Broad Institute Genomics Platform"/>
            <person name="Cuomo C."/>
            <person name="de Hoog S."/>
            <person name="Gorbushina A."/>
            <person name="Walker B."/>
            <person name="Young S.K."/>
            <person name="Zeng Q."/>
            <person name="Gargeya S."/>
            <person name="Fitzgerald M."/>
            <person name="Haas B."/>
            <person name="Abouelleil A."/>
            <person name="Allen A.W."/>
            <person name="Alvarado L."/>
            <person name="Arachchi H.M."/>
            <person name="Berlin A.M."/>
            <person name="Chapman S.B."/>
            <person name="Gainer-Dewar J."/>
            <person name="Goldberg J."/>
            <person name="Griggs A."/>
            <person name="Gujja S."/>
            <person name="Hansen M."/>
            <person name="Howarth C."/>
            <person name="Imamovic A."/>
            <person name="Ireland A."/>
            <person name="Larimer J."/>
            <person name="McCowan C."/>
            <person name="Murphy C."/>
            <person name="Pearson M."/>
            <person name="Poon T.W."/>
            <person name="Priest M."/>
            <person name="Roberts A."/>
            <person name="Saif S."/>
            <person name="Shea T."/>
            <person name="Sisk P."/>
            <person name="Sykes S."/>
            <person name="Wortman J."/>
            <person name="Nusbaum C."/>
            <person name="Birren B."/>
        </authorList>
    </citation>
    <scope>NUCLEOTIDE SEQUENCE [LARGE SCALE GENOMIC DNA]</scope>
    <source>
        <strain evidence="2 3">CBS 110553</strain>
    </source>
</reference>
<keyword evidence="3" id="KW-1185">Reference proteome</keyword>
<evidence type="ECO:0000313" key="2">
    <source>
        <dbReference type="EMBL" id="EXJ72843.1"/>
    </source>
</evidence>
<name>W9WY48_9EURO</name>
<sequence length="200" mass="22077">MTFTSLKEDCLLWCNIIIQYVCHVENQATVIYLQKVGRTGHLTTLDILPPPPPPPPPAAAAAGLRNAMYRRISLSCMPVLAIIASLSLFPSQTTRASLTLVAIPAMLVLSRILSTISLRARTSRPSWNSASKTGVKRDLHVLLSEDRWIRIRGLADNLKAVTSGAWLSRLTAHPVPMDALDWIARMMVYSPVVALSGRWR</sequence>
<accession>W9WY48</accession>
<gene>
    <name evidence="2" type="ORF">A1O5_03991</name>
</gene>
<dbReference type="AlphaFoldDB" id="W9WY48"/>
<keyword evidence="1" id="KW-1133">Transmembrane helix</keyword>
<keyword evidence="1" id="KW-0812">Transmembrane</keyword>